<comment type="subcellular location">
    <subcellularLocation>
        <location evidence="1">Membrane</location>
        <topology evidence="1">Multi-pass membrane protein</topology>
    </subcellularLocation>
</comment>
<dbReference type="Gene3D" id="1.20.1250.20">
    <property type="entry name" value="MFS general substrate transporter like domains"/>
    <property type="match status" value="2"/>
</dbReference>
<organism evidence="8 9">
    <name type="scientific">Botryobasidium botryosum (strain FD-172 SS1)</name>
    <dbReference type="NCBI Taxonomy" id="930990"/>
    <lineage>
        <taxon>Eukaryota</taxon>
        <taxon>Fungi</taxon>
        <taxon>Dikarya</taxon>
        <taxon>Basidiomycota</taxon>
        <taxon>Agaricomycotina</taxon>
        <taxon>Agaricomycetes</taxon>
        <taxon>Cantharellales</taxon>
        <taxon>Botryobasidiaceae</taxon>
        <taxon>Botryobasidium</taxon>
    </lineage>
</organism>
<evidence type="ECO:0000256" key="5">
    <source>
        <dbReference type="ARBA" id="ARBA00023136"/>
    </source>
</evidence>
<keyword evidence="3 7" id="KW-0812">Transmembrane</keyword>
<dbReference type="InterPro" id="IPR011701">
    <property type="entry name" value="MFS"/>
</dbReference>
<evidence type="ECO:0000256" key="7">
    <source>
        <dbReference type="SAM" id="Phobius"/>
    </source>
</evidence>
<dbReference type="PRINTS" id="PR01035">
    <property type="entry name" value="TCRTETA"/>
</dbReference>
<evidence type="ECO:0000313" key="9">
    <source>
        <dbReference type="Proteomes" id="UP000027195"/>
    </source>
</evidence>
<dbReference type="AlphaFoldDB" id="A0A067LVQ2"/>
<keyword evidence="2" id="KW-0813">Transport</keyword>
<dbReference type="EMBL" id="KL198107">
    <property type="protein sequence ID" value="KDQ07423.1"/>
    <property type="molecule type" value="Genomic_DNA"/>
</dbReference>
<feature type="transmembrane region" description="Helical" evidence="7">
    <location>
        <begin position="184"/>
        <end position="203"/>
    </location>
</feature>
<dbReference type="SUPFAM" id="SSF103473">
    <property type="entry name" value="MFS general substrate transporter"/>
    <property type="match status" value="2"/>
</dbReference>
<feature type="transmembrane region" description="Helical" evidence="7">
    <location>
        <begin position="765"/>
        <end position="788"/>
    </location>
</feature>
<feature type="transmembrane region" description="Helical" evidence="7">
    <location>
        <begin position="283"/>
        <end position="306"/>
    </location>
</feature>
<dbReference type="HOGENOM" id="CLU_008983_0_0_1"/>
<accession>A0A067LVQ2</accession>
<feature type="transmembrane region" description="Helical" evidence="7">
    <location>
        <begin position="115"/>
        <end position="138"/>
    </location>
</feature>
<feature type="transmembrane region" description="Helical" evidence="7">
    <location>
        <begin position="875"/>
        <end position="896"/>
    </location>
</feature>
<feature type="compositionally biased region" description="Low complexity" evidence="6">
    <location>
        <begin position="619"/>
        <end position="633"/>
    </location>
</feature>
<dbReference type="PANTHER" id="PTHR23504">
    <property type="entry name" value="MAJOR FACILITATOR SUPERFAMILY DOMAIN-CONTAINING PROTEIN 10"/>
    <property type="match status" value="1"/>
</dbReference>
<feature type="transmembrane region" description="Helical" evidence="7">
    <location>
        <begin position="843"/>
        <end position="863"/>
    </location>
</feature>
<feature type="region of interest" description="Disordered" evidence="6">
    <location>
        <begin position="317"/>
        <end position="359"/>
    </location>
</feature>
<feature type="region of interest" description="Disordered" evidence="6">
    <location>
        <begin position="381"/>
        <end position="422"/>
    </location>
</feature>
<evidence type="ECO:0000256" key="3">
    <source>
        <dbReference type="ARBA" id="ARBA00022692"/>
    </source>
</evidence>
<evidence type="ECO:0000256" key="2">
    <source>
        <dbReference type="ARBA" id="ARBA00022448"/>
    </source>
</evidence>
<proteinExistence type="predicted"/>
<dbReference type="PANTHER" id="PTHR23504:SF17">
    <property type="entry name" value="MAJOR FACILITATOR SUPERFAMILY (MFS) PROFILE DOMAIN-CONTAINING PROTEIN"/>
    <property type="match status" value="1"/>
</dbReference>
<feature type="region of interest" description="Disordered" evidence="6">
    <location>
        <begin position="675"/>
        <end position="696"/>
    </location>
</feature>
<keyword evidence="5 7" id="KW-0472">Membrane</keyword>
<feature type="compositionally biased region" description="Low complexity" evidence="6">
    <location>
        <begin position="323"/>
        <end position="339"/>
    </location>
</feature>
<dbReference type="InParanoid" id="A0A067LVQ2"/>
<feature type="compositionally biased region" description="Acidic residues" evidence="6">
    <location>
        <begin position="519"/>
        <end position="537"/>
    </location>
</feature>
<evidence type="ECO:0008006" key="10">
    <source>
        <dbReference type="Google" id="ProtNLM"/>
    </source>
</evidence>
<sequence>MSLRPERGGVPPPSFPQGPFRNDSALADDTPTEIPGTPVENPLSPPMDWGAPPLTFSEAHYNPPSPPARYVPIPDEEAQSFFDGDNFYPDKPPIPSALPQASQPYATPLPKISMVVLSIVMLGEFLCANVSTPFILFMVDGFGVGTEAEVGYWTGLLVSSFFVTQFFTSLLWATAADQHGRRAVLFISLLGNTLTVLLFGTSTTLSQAVAIRLLQGVFNGAVGVARGTVAGITDGTNEARAYAIMGFSWGLGGVAGAIVGGSFESPAKKWPGVFGNVPLFNTYPYLLPCAIAGSVTLVGAVLSLFLDWDGGPREGAIHLPGKETAVTTSTTAEPEASSPIDLGAPPVSDPSPNTGSIVGNLGRSVSKKFSGYFARRVLDAQGGHSPASASPRVGTVPMPAGSHDNNGAGAAGKPKGRTFSRSSRINGSAYGYGRSRLGSMASSMGVGVATGLRRGSMASDVRRRYGAGVVDNADVPFGTSVGTNVEGNFARRLLMANELAVNSMTDLWVAAAINADNANDDPFESDDEYDYEGDEEGGSVSSFSMPGTPLRRPRYSFSNRIAGPSARRPSNSRGGMPGSHPRGSMSHPAHAAPGSAFGTPQQHHRRLSFLISQGTPAGSRRPSSSSHMPSIYSNTGLHAPPALAGHGASPLSAPPVEGPSHAHIDAFAASSGLAPITESSRQASSASEATDSAAEEGVFAQPHVQAQAQTQTQEVMSEKGPSMREVPLVIIFQYFILALHNTIHDQIFLLYLVSPYRAGGLGLNAAHFAQLIALMCGAQIAYQFYLYPNLGPPRGRFSHLAMFRVGSALFIPSYLSVTLYRVFASPSEDGNLLVMTLLAISTAVRYCGTTFTYTSVAILLNYMSPPHVVSMSNGLAQSMVSLARFLGPVLGGWLWSLSVEKSPSGYPLGFYICSFVCFVAIMHSFMIR</sequence>
<dbReference type="InterPro" id="IPR036259">
    <property type="entry name" value="MFS_trans_sf"/>
</dbReference>
<feature type="transmembrane region" description="Helical" evidence="7">
    <location>
        <begin position="726"/>
        <end position="753"/>
    </location>
</feature>
<feature type="transmembrane region" description="Helical" evidence="7">
    <location>
        <begin position="241"/>
        <end position="263"/>
    </location>
</feature>
<reference evidence="9" key="1">
    <citation type="journal article" date="2014" name="Proc. Natl. Acad. Sci. U.S.A.">
        <title>Extensive sampling of basidiomycete genomes demonstrates inadequacy of the white-rot/brown-rot paradigm for wood decay fungi.</title>
        <authorList>
            <person name="Riley R."/>
            <person name="Salamov A.A."/>
            <person name="Brown D.W."/>
            <person name="Nagy L.G."/>
            <person name="Floudas D."/>
            <person name="Held B.W."/>
            <person name="Levasseur A."/>
            <person name="Lombard V."/>
            <person name="Morin E."/>
            <person name="Otillar R."/>
            <person name="Lindquist E.A."/>
            <person name="Sun H."/>
            <person name="LaButti K.M."/>
            <person name="Schmutz J."/>
            <person name="Jabbour D."/>
            <person name="Luo H."/>
            <person name="Baker S.E."/>
            <person name="Pisabarro A.G."/>
            <person name="Walton J.D."/>
            <person name="Blanchette R.A."/>
            <person name="Henrissat B."/>
            <person name="Martin F."/>
            <person name="Cullen D."/>
            <person name="Hibbett D.S."/>
            <person name="Grigoriev I.V."/>
        </authorList>
    </citation>
    <scope>NUCLEOTIDE SEQUENCE [LARGE SCALE GENOMIC DNA]</scope>
    <source>
        <strain evidence="9">FD-172 SS1</strain>
    </source>
</reference>
<dbReference type="OrthoDB" id="10262656at2759"/>
<dbReference type="GO" id="GO:0016020">
    <property type="term" value="C:membrane"/>
    <property type="evidence" value="ECO:0007669"/>
    <property type="project" value="UniProtKB-SubCell"/>
</dbReference>
<dbReference type="InterPro" id="IPR001958">
    <property type="entry name" value="Tet-R_TetA/multi-R_MdtG-like"/>
</dbReference>
<evidence type="ECO:0000256" key="4">
    <source>
        <dbReference type="ARBA" id="ARBA00022989"/>
    </source>
</evidence>
<evidence type="ECO:0000313" key="8">
    <source>
        <dbReference type="EMBL" id="KDQ07423.1"/>
    </source>
</evidence>
<keyword evidence="9" id="KW-1185">Reference proteome</keyword>
<keyword evidence="4 7" id="KW-1133">Transmembrane helix</keyword>
<protein>
    <recommendedName>
        <fullName evidence="10">Major facilitator superfamily (MFS) profile domain-containing protein</fullName>
    </recommendedName>
</protein>
<feature type="transmembrane region" description="Helical" evidence="7">
    <location>
        <begin position="800"/>
        <end position="823"/>
    </location>
</feature>
<evidence type="ECO:0000256" key="1">
    <source>
        <dbReference type="ARBA" id="ARBA00004141"/>
    </source>
</evidence>
<feature type="transmembrane region" description="Helical" evidence="7">
    <location>
        <begin position="150"/>
        <end position="172"/>
    </location>
</feature>
<dbReference type="GO" id="GO:0022857">
    <property type="term" value="F:transmembrane transporter activity"/>
    <property type="evidence" value="ECO:0007669"/>
    <property type="project" value="InterPro"/>
</dbReference>
<dbReference type="Proteomes" id="UP000027195">
    <property type="component" value="Unassembled WGS sequence"/>
</dbReference>
<dbReference type="Pfam" id="PF07690">
    <property type="entry name" value="MFS_1"/>
    <property type="match status" value="1"/>
</dbReference>
<evidence type="ECO:0000256" key="6">
    <source>
        <dbReference type="SAM" id="MobiDB-lite"/>
    </source>
</evidence>
<gene>
    <name evidence="8" type="ORF">BOTBODRAFT_38828</name>
</gene>
<feature type="compositionally biased region" description="Low complexity" evidence="6">
    <location>
        <begin position="678"/>
        <end position="696"/>
    </location>
</feature>
<feature type="transmembrane region" description="Helical" evidence="7">
    <location>
        <begin position="908"/>
        <end position="927"/>
    </location>
</feature>
<feature type="region of interest" description="Disordered" evidence="6">
    <location>
        <begin position="1"/>
        <end position="58"/>
    </location>
</feature>
<name>A0A067LVQ2_BOTB1</name>
<feature type="region of interest" description="Disordered" evidence="6">
    <location>
        <begin position="519"/>
        <end position="661"/>
    </location>
</feature>